<comment type="caution">
    <text evidence="3">The sequence shown here is derived from an EMBL/GenBank/DDBJ whole genome shotgun (WGS) entry which is preliminary data.</text>
</comment>
<sequence length="134" mass="16243">VMRTEIDHLKQDLEKSEDRRLETENTIETQLSQINDLKRKVDELTVKADEAEVLRDELEEYRHELERMDKLESMLEKYKRKVEDTTDLKRQIKALEDQNTSLLERSHQVEDEYRKVLSFKTLMDSYKEQVQQLE</sequence>
<dbReference type="GO" id="GO:0051959">
    <property type="term" value="F:dynein light intermediate chain binding"/>
    <property type="evidence" value="ECO:0007669"/>
    <property type="project" value="TreeGrafter"/>
</dbReference>
<evidence type="ECO:0000259" key="2">
    <source>
        <dbReference type="Pfam" id="PF05622"/>
    </source>
</evidence>
<dbReference type="GO" id="GO:0005737">
    <property type="term" value="C:cytoplasm"/>
    <property type="evidence" value="ECO:0007669"/>
    <property type="project" value="TreeGrafter"/>
</dbReference>
<dbReference type="PANTHER" id="PTHR18947">
    <property type="entry name" value="HOOK PROTEINS"/>
    <property type="match status" value="1"/>
</dbReference>
<feature type="non-terminal residue" evidence="3">
    <location>
        <position position="1"/>
    </location>
</feature>
<feature type="domain" description="Hook C-terminal" evidence="2">
    <location>
        <begin position="2"/>
        <end position="133"/>
    </location>
</feature>
<dbReference type="AlphaFoldDB" id="A0AAD5PAU4"/>
<dbReference type="Pfam" id="PF05622">
    <property type="entry name" value="HOOK"/>
    <property type="match status" value="1"/>
</dbReference>
<keyword evidence="1" id="KW-0175">Coiled coil</keyword>
<dbReference type="EMBL" id="JAIXMP010000025">
    <property type="protein sequence ID" value="KAI9253906.1"/>
    <property type="molecule type" value="Genomic_DNA"/>
</dbReference>
<dbReference type="Proteomes" id="UP001209540">
    <property type="component" value="Unassembled WGS sequence"/>
</dbReference>
<dbReference type="PANTHER" id="PTHR18947:SF28">
    <property type="entry name" value="GIRDIN, ISOFORM A"/>
    <property type="match status" value="1"/>
</dbReference>
<proteinExistence type="predicted"/>
<reference evidence="3" key="1">
    <citation type="journal article" date="2022" name="IScience">
        <title>Evolution of zygomycete secretomes and the origins of terrestrial fungal ecologies.</title>
        <authorList>
            <person name="Chang Y."/>
            <person name="Wang Y."/>
            <person name="Mondo S."/>
            <person name="Ahrendt S."/>
            <person name="Andreopoulos W."/>
            <person name="Barry K."/>
            <person name="Beard J."/>
            <person name="Benny G.L."/>
            <person name="Blankenship S."/>
            <person name="Bonito G."/>
            <person name="Cuomo C."/>
            <person name="Desiro A."/>
            <person name="Gervers K.A."/>
            <person name="Hundley H."/>
            <person name="Kuo A."/>
            <person name="LaButti K."/>
            <person name="Lang B.F."/>
            <person name="Lipzen A."/>
            <person name="O'Donnell K."/>
            <person name="Pangilinan J."/>
            <person name="Reynolds N."/>
            <person name="Sandor L."/>
            <person name="Smith M.E."/>
            <person name="Tsang A."/>
            <person name="Grigoriev I.V."/>
            <person name="Stajich J.E."/>
            <person name="Spatafora J.W."/>
        </authorList>
    </citation>
    <scope>NUCLEOTIDE SEQUENCE</scope>
    <source>
        <strain evidence="3">RSA 2281</strain>
    </source>
</reference>
<keyword evidence="4" id="KW-1185">Reference proteome</keyword>
<dbReference type="GO" id="GO:0031122">
    <property type="term" value="P:cytoplasmic microtubule organization"/>
    <property type="evidence" value="ECO:0007669"/>
    <property type="project" value="InterPro"/>
</dbReference>
<feature type="coiled-coil region" evidence="1">
    <location>
        <begin position="6"/>
        <end position="112"/>
    </location>
</feature>
<evidence type="ECO:0000256" key="1">
    <source>
        <dbReference type="SAM" id="Coils"/>
    </source>
</evidence>
<dbReference type="GO" id="GO:0030705">
    <property type="term" value="P:cytoskeleton-dependent intracellular transport"/>
    <property type="evidence" value="ECO:0007669"/>
    <property type="project" value="TreeGrafter"/>
</dbReference>
<name>A0AAD5PAU4_9FUNG</name>
<dbReference type="InterPro" id="IPR008636">
    <property type="entry name" value="Hook_C"/>
</dbReference>
<organism evidence="3 4">
    <name type="scientific">Phascolomyces articulosus</name>
    <dbReference type="NCBI Taxonomy" id="60185"/>
    <lineage>
        <taxon>Eukaryota</taxon>
        <taxon>Fungi</taxon>
        <taxon>Fungi incertae sedis</taxon>
        <taxon>Mucoromycota</taxon>
        <taxon>Mucoromycotina</taxon>
        <taxon>Mucoromycetes</taxon>
        <taxon>Mucorales</taxon>
        <taxon>Lichtheimiaceae</taxon>
        <taxon>Phascolomyces</taxon>
    </lineage>
</organism>
<protein>
    <submittedName>
        <fullName evidence="3">Hook-related protein family</fullName>
    </submittedName>
</protein>
<dbReference type="GO" id="GO:0005815">
    <property type="term" value="C:microtubule organizing center"/>
    <property type="evidence" value="ECO:0007669"/>
    <property type="project" value="TreeGrafter"/>
</dbReference>
<reference evidence="3" key="2">
    <citation type="submission" date="2023-02" db="EMBL/GenBank/DDBJ databases">
        <authorList>
            <consortium name="DOE Joint Genome Institute"/>
            <person name="Mondo S.J."/>
            <person name="Chang Y."/>
            <person name="Wang Y."/>
            <person name="Ahrendt S."/>
            <person name="Andreopoulos W."/>
            <person name="Barry K."/>
            <person name="Beard J."/>
            <person name="Benny G.L."/>
            <person name="Blankenship S."/>
            <person name="Bonito G."/>
            <person name="Cuomo C."/>
            <person name="Desiro A."/>
            <person name="Gervers K.A."/>
            <person name="Hundley H."/>
            <person name="Kuo A."/>
            <person name="LaButti K."/>
            <person name="Lang B.F."/>
            <person name="Lipzen A."/>
            <person name="O'Donnell K."/>
            <person name="Pangilinan J."/>
            <person name="Reynolds N."/>
            <person name="Sandor L."/>
            <person name="Smith M.W."/>
            <person name="Tsang A."/>
            <person name="Grigoriev I.V."/>
            <person name="Stajich J.E."/>
            <person name="Spatafora J.W."/>
        </authorList>
    </citation>
    <scope>NUCLEOTIDE SEQUENCE</scope>
    <source>
        <strain evidence="3">RSA 2281</strain>
    </source>
</reference>
<dbReference type="GO" id="GO:0008017">
    <property type="term" value="F:microtubule binding"/>
    <property type="evidence" value="ECO:0007669"/>
    <property type="project" value="InterPro"/>
</dbReference>
<gene>
    <name evidence="3" type="ORF">BDA99DRAFT_406884</name>
</gene>
<feature type="non-terminal residue" evidence="3">
    <location>
        <position position="134"/>
    </location>
</feature>
<evidence type="ECO:0000313" key="4">
    <source>
        <dbReference type="Proteomes" id="UP001209540"/>
    </source>
</evidence>
<evidence type="ECO:0000313" key="3">
    <source>
        <dbReference type="EMBL" id="KAI9253906.1"/>
    </source>
</evidence>
<accession>A0AAD5PAU4</accession>